<keyword evidence="9" id="KW-0067">ATP-binding</keyword>
<evidence type="ECO:0000259" key="16">
    <source>
        <dbReference type="PROSITE" id="PS50109"/>
    </source>
</evidence>
<evidence type="ECO:0000256" key="10">
    <source>
        <dbReference type="ARBA" id="ARBA00023012"/>
    </source>
</evidence>
<dbReference type="InterPro" id="IPR036097">
    <property type="entry name" value="HisK_dim/P_sf"/>
</dbReference>
<dbReference type="SUPFAM" id="SSF47384">
    <property type="entry name" value="Homodimeric domain of signal transducing histidine kinase"/>
    <property type="match status" value="1"/>
</dbReference>
<dbReference type="RefSeq" id="WP_011082074.1">
    <property type="nucleotide sequence ID" value="NZ_CABMOC010000007.1"/>
</dbReference>
<dbReference type="Pfam" id="PF17149">
    <property type="entry name" value="CHASE5"/>
    <property type="match status" value="1"/>
</dbReference>
<dbReference type="EC" id="2.7.13.3" evidence="3"/>
<dbReference type="PANTHER" id="PTHR45339">
    <property type="entry name" value="HYBRID SIGNAL TRANSDUCTION HISTIDINE KINASE J"/>
    <property type="match status" value="1"/>
</dbReference>
<dbReference type="SUPFAM" id="SSF52172">
    <property type="entry name" value="CheY-like"/>
    <property type="match status" value="1"/>
</dbReference>
<dbReference type="EMBL" id="PDGH01000126">
    <property type="protein sequence ID" value="POB43834.1"/>
    <property type="molecule type" value="Genomic_DNA"/>
</dbReference>
<sequence length="646" mass="72664">MRKSMNGKRQIGIDKQLMIAVILLSLAFTLVSTGFNVYWDYKQELKKRQAELNWVEQSYLQSLTESLWVEDRQHLESQVQGMMTLPFIDAIDIANENEVIVKTGDVGHSKRVLERRWPMEYQLADNHYLLANLTVRSNLDEVYQGLWRKFALLLVGESIKTFLLMVGVIYIALSLIVKPISLLSRAVSDFKDGETPSRLRLPARAFDDEISLLAEKYNSSVERLRSNYAELKSAKEQAEVANVKKSEFLATMSHEIRTPMNGIIGVASLLKEMELSSEQKQYVEMINHSSESLLDIINDILDFSKIEAGKMAISLEPFCLSDLVEQMCAIYTLKAHAKNLQFVVELAEDVPHTMSGDSKHLKQVLNNLLGNAVKFTERGYVKLVVAKELDAQHIPHIRFQVFDSGIGIAKEKQELVFERFQQADGSTTRKYGGTGLGLAICRRLVSLMGGELELKSEVGLGSCFEFSVPCVDGEGVFAKDRKDNVRHLQELGVTEVDSEPSSAHQSSQVAALPRALLVEDTFINQKVAKLMLEKIGLAVDIAEDGEQALVLCQQQQYGIIFMDCQMPVLDGFETTEILRASDGWTRDVPIIALTANVVVEDKQRCFDVGMNDFLAKPVTQQRMSDMVKRYLPFDDSSTGSHRHQQP</sequence>
<proteinExistence type="predicted"/>
<dbReference type="Gene3D" id="3.30.565.10">
    <property type="entry name" value="Histidine kinase-like ATPase, C-terminal domain"/>
    <property type="match status" value="1"/>
</dbReference>
<evidence type="ECO:0000313" key="20">
    <source>
        <dbReference type="Proteomes" id="UP000237466"/>
    </source>
</evidence>
<reference evidence="19 20" key="1">
    <citation type="journal article" date="2018" name="Front. Microbiol.">
        <title>Phylogeny of Vibrio vulnificus from the Analysis of the Core-Genome: Implications for Intra-Species Taxonomy.</title>
        <authorList>
            <person name="Roig F.J."/>
            <person name="Gonzalez-Candelas F."/>
            <person name="Sanjuan E."/>
            <person name="Fouz B."/>
            <person name="Feil E.J."/>
            <person name="Llorens C."/>
            <person name="Baker-Austin C."/>
            <person name="Oliver J.D."/>
            <person name="Danin-Poleg Y."/>
            <person name="Gibas C.J."/>
            <person name="Kashi Y."/>
            <person name="Gulig P.A."/>
            <person name="Morrison S.S."/>
            <person name="Amaro C."/>
        </authorList>
    </citation>
    <scope>NUCLEOTIDE SEQUENCE [LARGE SCALE GENOMIC DNA]</scope>
    <source>
        <strain evidence="19 20">CECT4608</strain>
    </source>
</reference>
<dbReference type="PROSITE" id="PS50885">
    <property type="entry name" value="HAMP"/>
    <property type="match status" value="1"/>
</dbReference>
<evidence type="ECO:0000256" key="3">
    <source>
        <dbReference type="ARBA" id="ARBA00012438"/>
    </source>
</evidence>
<evidence type="ECO:0000256" key="4">
    <source>
        <dbReference type="ARBA" id="ARBA00022553"/>
    </source>
</evidence>
<dbReference type="InterPro" id="IPR011006">
    <property type="entry name" value="CheY-like_superfamily"/>
</dbReference>
<keyword evidence="14" id="KW-0175">Coiled coil</keyword>
<keyword evidence="7 19" id="KW-0418">Kinase</keyword>
<feature type="domain" description="Response regulatory" evidence="17">
    <location>
        <begin position="514"/>
        <end position="631"/>
    </location>
</feature>
<dbReference type="PANTHER" id="PTHR45339:SF1">
    <property type="entry name" value="HYBRID SIGNAL TRANSDUCTION HISTIDINE KINASE J"/>
    <property type="match status" value="1"/>
</dbReference>
<name>A0A2S3QY34_VIBVL</name>
<evidence type="ECO:0000256" key="6">
    <source>
        <dbReference type="ARBA" id="ARBA00022741"/>
    </source>
</evidence>
<evidence type="ECO:0000256" key="1">
    <source>
        <dbReference type="ARBA" id="ARBA00000085"/>
    </source>
</evidence>
<evidence type="ECO:0000259" key="17">
    <source>
        <dbReference type="PROSITE" id="PS50110"/>
    </source>
</evidence>
<dbReference type="CDD" id="cd16922">
    <property type="entry name" value="HATPase_EvgS-ArcB-TorS-like"/>
    <property type="match status" value="1"/>
</dbReference>
<evidence type="ECO:0000256" key="7">
    <source>
        <dbReference type="ARBA" id="ARBA00022777"/>
    </source>
</evidence>
<evidence type="ECO:0000256" key="14">
    <source>
        <dbReference type="SAM" id="Coils"/>
    </source>
</evidence>
<dbReference type="InterPro" id="IPR004358">
    <property type="entry name" value="Sig_transdc_His_kin-like_C"/>
</dbReference>
<dbReference type="GO" id="GO:0000155">
    <property type="term" value="F:phosphorelay sensor kinase activity"/>
    <property type="evidence" value="ECO:0007669"/>
    <property type="project" value="InterPro"/>
</dbReference>
<dbReference type="PROSITE" id="PS50109">
    <property type="entry name" value="HIS_KIN"/>
    <property type="match status" value="1"/>
</dbReference>
<dbReference type="Gene3D" id="1.10.287.130">
    <property type="match status" value="1"/>
</dbReference>
<comment type="caution">
    <text evidence="19">The sequence shown here is derived from an EMBL/GenBank/DDBJ whole genome shotgun (WGS) entry which is preliminary data.</text>
</comment>
<feature type="transmembrane region" description="Helical" evidence="15">
    <location>
        <begin position="17"/>
        <end position="39"/>
    </location>
</feature>
<dbReference type="InterPro" id="IPR003660">
    <property type="entry name" value="HAMP_dom"/>
</dbReference>
<evidence type="ECO:0000256" key="2">
    <source>
        <dbReference type="ARBA" id="ARBA00004370"/>
    </source>
</evidence>
<dbReference type="PROSITE" id="PS50110">
    <property type="entry name" value="RESPONSE_REGULATORY"/>
    <property type="match status" value="1"/>
</dbReference>
<accession>A0A2S3QY34</accession>
<dbReference type="PRINTS" id="PR00344">
    <property type="entry name" value="BCTRLSENSOR"/>
</dbReference>
<dbReference type="InterPro" id="IPR036890">
    <property type="entry name" value="HATPase_C_sf"/>
</dbReference>
<evidence type="ECO:0000256" key="8">
    <source>
        <dbReference type="ARBA" id="ARBA00022801"/>
    </source>
</evidence>
<dbReference type="GO" id="GO:0016787">
    <property type="term" value="F:hydrolase activity"/>
    <property type="evidence" value="ECO:0007669"/>
    <property type="project" value="UniProtKB-KW"/>
</dbReference>
<keyword evidence="15" id="KW-1133">Transmembrane helix</keyword>
<dbReference type="InterPro" id="IPR003594">
    <property type="entry name" value="HATPase_dom"/>
</dbReference>
<feature type="domain" description="HAMP" evidence="18">
    <location>
        <begin position="174"/>
        <end position="229"/>
    </location>
</feature>
<evidence type="ECO:0000256" key="12">
    <source>
        <dbReference type="ARBA" id="ARBA00068150"/>
    </source>
</evidence>
<keyword evidence="5" id="KW-0808">Transferase</keyword>
<dbReference type="SMART" id="SM00448">
    <property type="entry name" value="REC"/>
    <property type="match status" value="1"/>
</dbReference>
<evidence type="ECO:0000256" key="5">
    <source>
        <dbReference type="ARBA" id="ARBA00022679"/>
    </source>
</evidence>
<comment type="subunit">
    <text evidence="11">At low DSF concentrations, interacts with RpfF.</text>
</comment>
<protein>
    <recommendedName>
        <fullName evidence="12">Sensory/regulatory protein RpfC</fullName>
        <ecNumber evidence="3">2.7.13.3</ecNumber>
    </recommendedName>
</protein>
<dbReference type="InterPro" id="IPR005467">
    <property type="entry name" value="His_kinase_dom"/>
</dbReference>
<dbReference type="CDD" id="cd17546">
    <property type="entry name" value="REC_hyHK_CKI1_RcsC-like"/>
    <property type="match status" value="1"/>
</dbReference>
<dbReference type="GO" id="GO:0016020">
    <property type="term" value="C:membrane"/>
    <property type="evidence" value="ECO:0007669"/>
    <property type="project" value="UniProtKB-SubCell"/>
</dbReference>
<dbReference type="CDD" id="cd00082">
    <property type="entry name" value="HisKA"/>
    <property type="match status" value="1"/>
</dbReference>
<dbReference type="Gene3D" id="6.10.340.10">
    <property type="match status" value="1"/>
</dbReference>
<dbReference type="SMART" id="SM00387">
    <property type="entry name" value="HATPase_c"/>
    <property type="match status" value="1"/>
</dbReference>
<dbReference type="InterPro" id="IPR003661">
    <property type="entry name" value="HisK_dim/P_dom"/>
</dbReference>
<evidence type="ECO:0000256" key="13">
    <source>
        <dbReference type="PROSITE-ProRule" id="PRU00169"/>
    </source>
</evidence>
<dbReference type="Pfam" id="PF00072">
    <property type="entry name" value="Response_reg"/>
    <property type="match status" value="1"/>
</dbReference>
<feature type="coiled-coil region" evidence="14">
    <location>
        <begin position="214"/>
        <end position="241"/>
    </location>
</feature>
<dbReference type="Pfam" id="PF00512">
    <property type="entry name" value="HisKA"/>
    <property type="match status" value="1"/>
</dbReference>
<keyword evidence="6" id="KW-0547">Nucleotide-binding</keyword>
<keyword evidence="8" id="KW-0378">Hydrolase</keyword>
<dbReference type="InterPro" id="IPR001789">
    <property type="entry name" value="Sig_transdc_resp-reg_receiver"/>
</dbReference>
<gene>
    <name evidence="19" type="ORF">CRN52_19060</name>
</gene>
<evidence type="ECO:0000256" key="9">
    <source>
        <dbReference type="ARBA" id="ARBA00022840"/>
    </source>
</evidence>
<comment type="catalytic activity">
    <reaction evidence="1">
        <text>ATP + protein L-histidine = ADP + protein N-phospho-L-histidine.</text>
        <dbReference type="EC" id="2.7.13.3"/>
    </reaction>
</comment>
<dbReference type="SUPFAM" id="SSF55874">
    <property type="entry name" value="ATPase domain of HSP90 chaperone/DNA topoisomerase II/histidine kinase"/>
    <property type="match status" value="1"/>
</dbReference>
<keyword evidence="4 13" id="KW-0597">Phosphoprotein</keyword>
<keyword evidence="10" id="KW-0902">Two-component regulatory system</keyword>
<evidence type="ECO:0000259" key="18">
    <source>
        <dbReference type="PROSITE" id="PS50885"/>
    </source>
</evidence>
<feature type="modified residue" description="4-aspartylphosphate" evidence="13">
    <location>
        <position position="563"/>
    </location>
</feature>
<dbReference type="Pfam" id="PF02518">
    <property type="entry name" value="HATPase_c"/>
    <property type="match status" value="1"/>
</dbReference>
<dbReference type="AlphaFoldDB" id="A0A2S3QY34"/>
<dbReference type="InterPro" id="IPR033414">
    <property type="entry name" value="Sensor_dom"/>
</dbReference>
<dbReference type="SMART" id="SM00388">
    <property type="entry name" value="HisKA"/>
    <property type="match status" value="1"/>
</dbReference>
<feature type="transmembrane region" description="Helical" evidence="15">
    <location>
        <begin position="150"/>
        <end position="173"/>
    </location>
</feature>
<dbReference type="FunFam" id="1.10.287.130:FF:000002">
    <property type="entry name" value="Two-component osmosensing histidine kinase"/>
    <property type="match status" value="1"/>
</dbReference>
<organism evidence="19 20">
    <name type="scientific">Vibrio vulnificus</name>
    <dbReference type="NCBI Taxonomy" id="672"/>
    <lineage>
        <taxon>Bacteria</taxon>
        <taxon>Pseudomonadati</taxon>
        <taxon>Pseudomonadota</taxon>
        <taxon>Gammaproteobacteria</taxon>
        <taxon>Vibrionales</taxon>
        <taxon>Vibrionaceae</taxon>
        <taxon>Vibrio</taxon>
    </lineage>
</organism>
<comment type="subcellular location">
    <subcellularLocation>
        <location evidence="2">Membrane</location>
    </subcellularLocation>
</comment>
<dbReference type="FunFam" id="3.30.565.10:FF:000010">
    <property type="entry name" value="Sensor histidine kinase RcsC"/>
    <property type="match status" value="1"/>
</dbReference>
<dbReference type="GO" id="GO:0005524">
    <property type="term" value="F:ATP binding"/>
    <property type="evidence" value="ECO:0007669"/>
    <property type="project" value="UniProtKB-KW"/>
</dbReference>
<evidence type="ECO:0000313" key="19">
    <source>
        <dbReference type="EMBL" id="POB43834.1"/>
    </source>
</evidence>
<evidence type="ECO:0000256" key="11">
    <source>
        <dbReference type="ARBA" id="ARBA00064003"/>
    </source>
</evidence>
<keyword evidence="15" id="KW-0472">Membrane</keyword>
<keyword evidence="15" id="KW-0812">Transmembrane</keyword>
<evidence type="ECO:0000256" key="15">
    <source>
        <dbReference type="SAM" id="Phobius"/>
    </source>
</evidence>
<feature type="domain" description="Histidine kinase" evidence="16">
    <location>
        <begin position="251"/>
        <end position="472"/>
    </location>
</feature>
<dbReference type="Proteomes" id="UP000237466">
    <property type="component" value="Unassembled WGS sequence"/>
</dbReference>
<dbReference type="Gene3D" id="3.40.50.2300">
    <property type="match status" value="1"/>
</dbReference>